<dbReference type="EMBL" id="RCZO01000007">
    <property type="protein sequence ID" value="TPG07324.1"/>
    <property type="molecule type" value="Genomic_DNA"/>
</dbReference>
<dbReference type="Proteomes" id="UP000319486">
    <property type="component" value="Unassembled WGS sequence"/>
</dbReference>
<evidence type="ECO:0000313" key="2">
    <source>
        <dbReference type="Proteomes" id="UP000319486"/>
    </source>
</evidence>
<proteinExistence type="predicted"/>
<dbReference type="AlphaFoldDB" id="A0A502C3W5"/>
<comment type="caution">
    <text evidence="1">The sequence shown here is derived from an EMBL/GenBank/DDBJ whole genome shotgun (WGS) entry which is preliminary data.</text>
</comment>
<dbReference type="RefSeq" id="WP_140653309.1">
    <property type="nucleotide sequence ID" value="NZ_RCZO01000007.1"/>
</dbReference>
<dbReference type="SUPFAM" id="SSF160379">
    <property type="entry name" value="SP0830-like"/>
    <property type="match status" value="1"/>
</dbReference>
<reference evidence="1 2" key="1">
    <citation type="journal article" date="2019" name="Environ. Microbiol.">
        <title>Species interactions and distinct microbial communities in high Arctic permafrost affected cryosols are associated with the CH4 and CO2 gas fluxes.</title>
        <authorList>
            <person name="Altshuler I."/>
            <person name="Hamel J."/>
            <person name="Turney S."/>
            <person name="Magnuson E."/>
            <person name="Levesque R."/>
            <person name="Greer C."/>
            <person name="Whyte L.G."/>
        </authorList>
    </citation>
    <scope>NUCLEOTIDE SEQUENCE [LARGE SCALE GENOMIC DNA]</scope>
    <source>
        <strain evidence="1 2">S13Y</strain>
    </source>
</reference>
<sequence>MRYAAFFRNLNLGRRNCPNRAQFEHAFLEAGASAATSFLTNGTIAFEARGRRAAENILAAASRILASGCGLAEPGFLRELAYLAGLVEAAPFKSIDPAAVYGCYVTFLQRDGVAGRLPAATVRGDVEVVGITATEALCIVRQFGKSPGSPNAFAEKVLGAPATTRAWNTVVRLVDRYA</sequence>
<keyword evidence="2" id="KW-1185">Reference proteome</keyword>
<organism evidence="1 2">
    <name type="scientific">Rhodanobacter glycinis</name>
    <dbReference type="NCBI Taxonomy" id="582702"/>
    <lineage>
        <taxon>Bacteria</taxon>
        <taxon>Pseudomonadati</taxon>
        <taxon>Pseudomonadota</taxon>
        <taxon>Gammaproteobacteria</taxon>
        <taxon>Lysobacterales</taxon>
        <taxon>Rhodanobacteraceae</taxon>
        <taxon>Rhodanobacter</taxon>
    </lineage>
</organism>
<gene>
    <name evidence="1" type="ORF">EAH88_12820</name>
</gene>
<accession>A0A502C3W5</accession>
<evidence type="ECO:0000313" key="1">
    <source>
        <dbReference type="EMBL" id="TPG07324.1"/>
    </source>
</evidence>
<protein>
    <submittedName>
        <fullName evidence="1">DUF1697 domain-containing protein</fullName>
    </submittedName>
</protein>
<dbReference type="Pfam" id="PF08002">
    <property type="entry name" value="DUF1697"/>
    <property type="match status" value="1"/>
</dbReference>
<dbReference type="InterPro" id="IPR012545">
    <property type="entry name" value="DUF1697"/>
</dbReference>
<name>A0A502C3W5_9GAMM</name>